<gene>
    <name evidence="4" type="ORF">ACFPEN_26425</name>
</gene>
<evidence type="ECO:0000256" key="1">
    <source>
        <dbReference type="SAM" id="MobiDB-lite"/>
    </source>
</evidence>
<protein>
    <submittedName>
        <fullName evidence="4">DUF6185 family protein</fullName>
    </submittedName>
</protein>
<reference evidence="5" key="1">
    <citation type="journal article" date="2019" name="Int. J. Syst. Evol. Microbiol.">
        <title>The Global Catalogue of Microorganisms (GCM) 10K type strain sequencing project: providing services to taxonomists for standard genome sequencing and annotation.</title>
        <authorList>
            <consortium name="The Broad Institute Genomics Platform"/>
            <consortium name="The Broad Institute Genome Sequencing Center for Infectious Disease"/>
            <person name="Wu L."/>
            <person name="Ma J."/>
        </authorList>
    </citation>
    <scope>NUCLEOTIDE SEQUENCE [LARGE SCALE GENOMIC DNA]</scope>
    <source>
        <strain evidence="5">CECT 8064</strain>
    </source>
</reference>
<feature type="transmembrane region" description="Helical" evidence="2">
    <location>
        <begin position="829"/>
        <end position="849"/>
    </location>
</feature>
<dbReference type="Pfam" id="PF19683">
    <property type="entry name" value="DUF6185"/>
    <property type="match status" value="1"/>
</dbReference>
<dbReference type="RefSeq" id="WP_417923605.1">
    <property type="nucleotide sequence ID" value="NZ_JBHSFS010000014.1"/>
</dbReference>
<keyword evidence="2" id="KW-1133">Transmembrane helix</keyword>
<evidence type="ECO:0000313" key="5">
    <source>
        <dbReference type="Proteomes" id="UP001595990"/>
    </source>
</evidence>
<keyword evidence="2" id="KW-0472">Membrane</keyword>
<keyword evidence="2" id="KW-0812">Transmembrane</keyword>
<feature type="chain" id="PRO_5045809822" evidence="3">
    <location>
        <begin position="30"/>
        <end position="907"/>
    </location>
</feature>
<keyword evidence="5" id="KW-1185">Reference proteome</keyword>
<organism evidence="4 5">
    <name type="scientific">Streptomyces ehimensis</name>
    <dbReference type="NCBI Taxonomy" id="68195"/>
    <lineage>
        <taxon>Bacteria</taxon>
        <taxon>Bacillati</taxon>
        <taxon>Actinomycetota</taxon>
        <taxon>Actinomycetes</taxon>
        <taxon>Kitasatosporales</taxon>
        <taxon>Streptomycetaceae</taxon>
        <taxon>Streptomyces</taxon>
    </lineage>
</organism>
<feature type="transmembrane region" description="Helical" evidence="2">
    <location>
        <begin position="372"/>
        <end position="389"/>
    </location>
</feature>
<feature type="transmembrane region" description="Helical" evidence="2">
    <location>
        <begin position="730"/>
        <end position="750"/>
    </location>
</feature>
<evidence type="ECO:0000313" key="4">
    <source>
        <dbReference type="EMBL" id="MFC4516455.1"/>
    </source>
</evidence>
<evidence type="ECO:0000256" key="3">
    <source>
        <dbReference type="SAM" id="SignalP"/>
    </source>
</evidence>
<feature type="compositionally biased region" description="Basic and acidic residues" evidence="1">
    <location>
        <begin position="31"/>
        <end position="61"/>
    </location>
</feature>
<feature type="compositionally biased region" description="Low complexity" evidence="1">
    <location>
        <begin position="62"/>
        <end position="81"/>
    </location>
</feature>
<feature type="transmembrane region" description="Helical" evidence="2">
    <location>
        <begin position="881"/>
        <end position="899"/>
    </location>
</feature>
<feature type="transmembrane region" description="Helical" evidence="2">
    <location>
        <begin position="332"/>
        <end position="352"/>
    </location>
</feature>
<sequence>MTAVARRAGRCTALLLACLVWSGVPPARAEGPAEARTEVRTEATTKGRTEARAEARPEARAETPAAPRTQAPTTPHGEAPAAPTPTPAAECHADQLATARTQATLRIDNHAQSVAAAIATMTIRAPTSWAHANDLLLSENSAAHQQAMRCLLRDPRDVMRPDEFRPHSPQVVTEASWVKVRYDTLFQFNKGGQSRIGPWAIGVRPELWTLSLVPPPALAGAHWDDVRIELGGLATSQVTPRPAQADSANLLWRDLGPPGPQGSTVTVQLVPPWQRAWVATSSSSEPWLVANAAGMTTWWLGAAGIIVFAALQARRWPAGPGTTDLQDGSSTALLRWGLLKAVLGMLVLLLYKMVLDSARALKIAPAWLGYELRWPVLVGFLAAWTLIVTARPRNTVLAAATALTLAGGLVAAAPSLFGLPPQLVALKGPATATDIPALLAMAAAMLWLWLAGLVLWARLLAHDGGLLRPHASPWRLRRTGTCLTVTTLLFLGWAVWASERHWKRVSWLSDQGAPDYRARYRTFLSKDLVSFTAELPAWFYSHTWALTGIAIVALLRARDLAPRMPYASPTKLDRLLLAVFFAIVVAWRQGSYAGSQLLASLWLVLDLAALYGLLAVGQRRAVLTQHFEGCPRAPALGESISETGLNDLIARARRYRELIGLLRGMDQAQHPDAPGGRHAVEKEMSRLHHWRPQGGTRGSPRLWLPGEITVVDVALSWGPYARWWDNARRAALLAAVFGLPGSVILVWASYAPEQVWMRQKQYFFGAPEMVWAFISWELTWAGAGLVLGALWRLLPGRRGPARALSLVIAYALLIGLGSLGNLITNQGVGNVAFGVCLMLLVLTLTGLAMDLDTFRSERRLWPSRIQLLLSIYQIKSFSAQIAYVLVQVVAVLSILRFFVGPESRSLK</sequence>
<proteinExistence type="predicted"/>
<feature type="transmembrane region" description="Helical" evidence="2">
    <location>
        <begin position="597"/>
        <end position="616"/>
    </location>
</feature>
<feature type="transmembrane region" description="Helical" evidence="2">
    <location>
        <begin position="480"/>
        <end position="498"/>
    </location>
</feature>
<name>A0ABV9BRT5_9ACTN</name>
<feature type="transmembrane region" description="Helical" evidence="2">
    <location>
        <begin position="770"/>
        <end position="791"/>
    </location>
</feature>
<feature type="transmembrane region" description="Helical" evidence="2">
    <location>
        <begin position="396"/>
        <end position="417"/>
    </location>
</feature>
<feature type="transmembrane region" description="Helical" evidence="2">
    <location>
        <begin position="287"/>
        <end position="311"/>
    </location>
</feature>
<dbReference type="Proteomes" id="UP001595990">
    <property type="component" value="Unassembled WGS sequence"/>
</dbReference>
<keyword evidence="3" id="KW-0732">Signal</keyword>
<feature type="transmembrane region" description="Helical" evidence="2">
    <location>
        <begin position="575"/>
        <end position="591"/>
    </location>
</feature>
<dbReference type="InterPro" id="IPR046176">
    <property type="entry name" value="DUF6185"/>
</dbReference>
<feature type="transmembrane region" description="Helical" evidence="2">
    <location>
        <begin position="437"/>
        <end position="459"/>
    </location>
</feature>
<feature type="region of interest" description="Disordered" evidence="1">
    <location>
        <begin position="26"/>
        <end position="91"/>
    </location>
</feature>
<evidence type="ECO:0000256" key="2">
    <source>
        <dbReference type="SAM" id="Phobius"/>
    </source>
</evidence>
<feature type="signal peptide" evidence="3">
    <location>
        <begin position="1"/>
        <end position="29"/>
    </location>
</feature>
<feature type="transmembrane region" description="Helical" evidence="2">
    <location>
        <begin position="537"/>
        <end position="555"/>
    </location>
</feature>
<comment type="caution">
    <text evidence="4">The sequence shown here is derived from an EMBL/GenBank/DDBJ whole genome shotgun (WGS) entry which is preliminary data.</text>
</comment>
<dbReference type="EMBL" id="JBHSFS010000014">
    <property type="protein sequence ID" value="MFC4516455.1"/>
    <property type="molecule type" value="Genomic_DNA"/>
</dbReference>
<feature type="transmembrane region" description="Helical" evidence="2">
    <location>
        <begin position="803"/>
        <end position="823"/>
    </location>
</feature>
<accession>A0ABV9BRT5</accession>